<dbReference type="InterPro" id="IPR029058">
    <property type="entry name" value="AB_hydrolase_fold"/>
</dbReference>
<protein>
    <submittedName>
        <fullName evidence="7">Alpha/beta hydrolase</fullName>
    </submittedName>
</protein>
<dbReference type="EMBL" id="JBHSKJ010000021">
    <property type="protein sequence ID" value="MFC5148764.1"/>
    <property type="molecule type" value="Genomic_DNA"/>
</dbReference>
<dbReference type="InterPro" id="IPR051601">
    <property type="entry name" value="Serine_prot/Carboxylest_S33"/>
</dbReference>
<dbReference type="GO" id="GO:0016787">
    <property type="term" value="F:hydrolase activity"/>
    <property type="evidence" value="ECO:0007669"/>
    <property type="project" value="UniProtKB-KW"/>
</dbReference>
<evidence type="ECO:0000256" key="4">
    <source>
        <dbReference type="SAM" id="MobiDB-lite"/>
    </source>
</evidence>
<feature type="signal peptide" evidence="5">
    <location>
        <begin position="1"/>
        <end position="29"/>
    </location>
</feature>
<organism evidence="7 8">
    <name type="scientific">Streptomyces aureoversilis</name>
    <dbReference type="NCBI Taxonomy" id="67277"/>
    <lineage>
        <taxon>Bacteria</taxon>
        <taxon>Bacillati</taxon>
        <taxon>Actinomycetota</taxon>
        <taxon>Actinomycetes</taxon>
        <taxon>Kitasatosporales</taxon>
        <taxon>Streptomycetaceae</taxon>
        <taxon>Streptomyces</taxon>
    </lineage>
</organism>
<dbReference type="Proteomes" id="UP001596222">
    <property type="component" value="Unassembled WGS sequence"/>
</dbReference>
<comment type="caution">
    <text evidence="7">The sequence shown here is derived from an EMBL/GenBank/DDBJ whole genome shotgun (WGS) entry which is preliminary data.</text>
</comment>
<dbReference type="RefSeq" id="WP_382048629.1">
    <property type="nucleotide sequence ID" value="NZ_JBHSKJ010000021.1"/>
</dbReference>
<comment type="similarity">
    <text evidence="1">Belongs to the peptidase S33 family.</text>
</comment>
<evidence type="ECO:0000256" key="5">
    <source>
        <dbReference type="SAM" id="SignalP"/>
    </source>
</evidence>
<evidence type="ECO:0000256" key="2">
    <source>
        <dbReference type="ARBA" id="ARBA00022729"/>
    </source>
</evidence>
<keyword evidence="8" id="KW-1185">Reference proteome</keyword>
<evidence type="ECO:0000256" key="3">
    <source>
        <dbReference type="ARBA" id="ARBA00022801"/>
    </source>
</evidence>
<feature type="region of interest" description="Disordered" evidence="4">
    <location>
        <begin position="32"/>
        <end position="57"/>
    </location>
</feature>
<dbReference type="Pfam" id="PF08386">
    <property type="entry name" value="Abhydrolase_4"/>
    <property type="match status" value="1"/>
</dbReference>
<feature type="domain" description="Peptidase S33 tripeptidyl aminopeptidase-like C-terminal" evidence="6">
    <location>
        <begin position="432"/>
        <end position="535"/>
    </location>
</feature>
<keyword evidence="3 7" id="KW-0378">Hydrolase</keyword>
<proteinExistence type="inferred from homology"/>
<feature type="chain" id="PRO_5047185778" evidence="5">
    <location>
        <begin position="30"/>
        <end position="543"/>
    </location>
</feature>
<evidence type="ECO:0000313" key="8">
    <source>
        <dbReference type="Proteomes" id="UP001596222"/>
    </source>
</evidence>
<name>A0ABW0A7V6_9ACTN</name>
<evidence type="ECO:0000256" key="1">
    <source>
        <dbReference type="ARBA" id="ARBA00010088"/>
    </source>
</evidence>
<gene>
    <name evidence="7" type="ORF">ACFPP6_29265</name>
</gene>
<dbReference type="InterPro" id="IPR013595">
    <property type="entry name" value="Pept_S33_TAP-like_C"/>
</dbReference>
<evidence type="ECO:0000259" key="6">
    <source>
        <dbReference type="Pfam" id="PF08386"/>
    </source>
</evidence>
<sequence length="543" mass="57222">MALTTSQVSTKRKALLFTLATATVATAIAASPATASATTGPGTPKAGTTGITGTNTSGLAWRDCQAGRVGTAGSTPDGTPHGTECATLAVPLDYGKPTGRTVDIAVSRIRSDKPAARRGTLLVIPGGPGSSGVDRLAKKGEALRKETGGAYDLVSFDPRGVGDSTRADCKLGADDLEPAHLRSWPGPDGDIGDSVARSRRIAEACARNGGAVMRSLTTANEVRDIESLRRALGEEKLSAWANSYGTYVGAVYAQKYPEGTDRWVLDSSGDPDPRRVARGWLANMSAAADDRFPDFARWAAAPERDAKHRVAGRAEDVRPLFLSLAKRLDGVPERSADGKGQLTGNRLRMVMQQALYSDAGFGQLAALVVAARDAGDEPVPYDLPSVSSADATVNMAVVCNDVRWPRSVAEYARDVRADRIRHPLTAGMPVSVTPCAFWKDRPAEKPTRITSDGPSNVLMVQSLRDPSTPYRGALKMREAFGERARLVGVDAGGHGVYLGNATRAGEDDKRAGACADRAVTTFLTTGRRPASDTLCTTAGTESR</sequence>
<dbReference type="Gene3D" id="3.40.50.1820">
    <property type="entry name" value="alpha/beta hydrolase"/>
    <property type="match status" value="1"/>
</dbReference>
<evidence type="ECO:0000313" key="7">
    <source>
        <dbReference type="EMBL" id="MFC5148764.1"/>
    </source>
</evidence>
<dbReference type="SUPFAM" id="SSF53474">
    <property type="entry name" value="alpha/beta-Hydrolases"/>
    <property type="match status" value="1"/>
</dbReference>
<reference evidence="8" key="1">
    <citation type="journal article" date="2019" name="Int. J. Syst. Evol. Microbiol.">
        <title>The Global Catalogue of Microorganisms (GCM) 10K type strain sequencing project: providing services to taxonomists for standard genome sequencing and annotation.</title>
        <authorList>
            <consortium name="The Broad Institute Genomics Platform"/>
            <consortium name="The Broad Institute Genome Sequencing Center for Infectious Disease"/>
            <person name="Wu L."/>
            <person name="Ma J."/>
        </authorList>
    </citation>
    <scope>NUCLEOTIDE SEQUENCE [LARGE SCALE GENOMIC DNA]</scope>
    <source>
        <strain evidence="8">CGMCC 4.1641</strain>
    </source>
</reference>
<keyword evidence="2 5" id="KW-0732">Signal</keyword>
<dbReference type="PANTHER" id="PTHR43248:SF29">
    <property type="entry name" value="TRIPEPTIDYL AMINOPEPTIDASE"/>
    <property type="match status" value="1"/>
</dbReference>
<dbReference type="PANTHER" id="PTHR43248">
    <property type="entry name" value="2-SUCCINYL-6-HYDROXY-2,4-CYCLOHEXADIENE-1-CARBOXYLATE SYNTHASE"/>
    <property type="match status" value="1"/>
</dbReference>
<accession>A0ABW0A7V6</accession>